<dbReference type="WBParaSite" id="HDID_0000713601-mRNA-1">
    <property type="protein sequence ID" value="HDID_0000713601-mRNA-1"/>
    <property type="gene ID" value="HDID_0000713601"/>
</dbReference>
<evidence type="ECO:0000313" key="2">
    <source>
        <dbReference type="EMBL" id="VDL59452.1"/>
    </source>
</evidence>
<reference evidence="6" key="1">
    <citation type="submission" date="2017-02" db="UniProtKB">
        <authorList>
            <consortium name="WormBaseParasite"/>
        </authorList>
    </citation>
    <scope>IDENTIFICATION</scope>
</reference>
<evidence type="ECO:0000313" key="3">
    <source>
        <dbReference type="EMBL" id="VUZ54313.1"/>
    </source>
</evidence>
<reference evidence="3 5" key="3">
    <citation type="submission" date="2019-07" db="EMBL/GenBank/DDBJ databases">
        <authorList>
            <person name="Jastrzebski P J."/>
            <person name="Paukszto L."/>
            <person name="Jastrzebski P J."/>
        </authorList>
    </citation>
    <scope>NUCLEOTIDE SEQUENCE [LARGE SCALE GENOMIC DNA]</scope>
    <source>
        <strain evidence="3 5">WMS-il1</strain>
    </source>
</reference>
<evidence type="ECO:0000313" key="6">
    <source>
        <dbReference type="WBParaSite" id="HDID_0000713601-mRNA-1"/>
    </source>
</evidence>
<dbReference type="Proteomes" id="UP000274504">
    <property type="component" value="Unassembled WGS sequence"/>
</dbReference>
<organism evidence="6">
    <name type="scientific">Hymenolepis diminuta</name>
    <name type="common">Rat tapeworm</name>
    <dbReference type="NCBI Taxonomy" id="6216"/>
    <lineage>
        <taxon>Eukaryota</taxon>
        <taxon>Metazoa</taxon>
        <taxon>Spiralia</taxon>
        <taxon>Lophotrochozoa</taxon>
        <taxon>Platyhelminthes</taxon>
        <taxon>Cestoda</taxon>
        <taxon>Eucestoda</taxon>
        <taxon>Cyclophyllidea</taxon>
        <taxon>Hymenolepididae</taxon>
        <taxon>Hymenolepis</taxon>
    </lineage>
</organism>
<keyword evidence="5" id="KW-1185">Reference proteome</keyword>
<dbReference type="EMBL" id="UYSG01010907">
    <property type="protein sequence ID" value="VDL59452.1"/>
    <property type="molecule type" value="Genomic_DNA"/>
</dbReference>
<sequence>MIRLSFFIILLFVWISPISSVSYRWFKQVAERTNTSLVVDAYYAKCLVDAPDYLNSCGTVTYGVGLTPRSAKDFARFYAVATGEPHCNGYIGQCLIRQYCSK</sequence>
<proteinExistence type="predicted"/>
<evidence type="ECO:0000313" key="4">
    <source>
        <dbReference type="Proteomes" id="UP000274504"/>
    </source>
</evidence>
<evidence type="ECO:0000313" key="5">
    <source>
        <dbReference type="Proteomes" id="UP000321570"/>
    </source>
</evidence>
<keyword evidence="1" id="KW-0732">Signal</keyword>
<gene>
    <name evidence="2" type="ORF">HDID_LOCUS7134</name>
    <name evidence="3" type="ORF">WMSIL1_LOCUS12437</name>
</gene>
<protein>
    <submittedName>
        <fullName evidence="6">Beta-lactamase</fullName>
    </submittedName>
</protein>
<dbReference type="AlphaFoldDB" id="A0A0R3SQ22"/>
<feature type="signal peptide" evidence="1">
    <location>
        <begin position="1"/>
        <end position="20"/>
    </location>
</feature>
<accession>A0A0R3SQ22</accession>
<dbReference type="OrthoDB" id="6259906at2759"/>
<dbReference type="EMBL" id="CABIJS010000632">
    <property type="protein sequence ID" value="VUZ54313.1"/>
    <property type="molecule type" value="Genomic_DNA"/>
</dbReference>
<evidence type="ECO:0000256" key="1">
    <source>
        <dbReference type="SAM" id="SignalP"/>
    </source>
</evidence>
<reference evidence="2 4" key="2">
    <citation type="submission" date="2018-11" db="EMBL/GenBank/DDBJ databases">
        <authorList>
            <consortium name="Pathogen Informatics"/>
        </authorList>
    </citation>
    <scope>NUCLEOTIDE SEQUENCE [LARGE SCALE GENOMIC DNA]</scope>
</reference>
<dbReference type="Proteomes" id="UP000321570">
    <property type="component" value="Unassembled WGS sequence"/>
</dbReference>
<name>A0A0R3SQ22_HYMDI</name>
<feature type="chain" id="PRO_5044546552" evidence="1">
    <location>
        <begin position="21"/>
        <end position="102"/>
    </location>
</feature>